<dbReference type="CDD" id="cd00221">
    <property type="entry name" value="Vsr"/>
    <property type="match status" value="1"/>
</dbReference>
<evidence type="ECO:0000313" key="8">
    <source>
        <dbReference type="Proteomes" id="UP000291892"/>
    </source>
</evidence>
<dbReference type="AlphaFoldDB" id="A0AAE8Q5B2"/>
<dbReference type="RefSeq" id="WP_130776055.1">
    <property type="nucleotide sequence ID" value="NZ_SIMM01000010.1"/>
</dbReference>
<evidence type="ECO:0000256" key="3">
    <source>
        <dbReference type="ARBA" id="ARBA00022763"/>
    </source>
</evidence>
<gene>
    <name evidence="7" type="primary">vsr</name>
    <name evidence="7" type="ORF">ELG94_34935</name>
</gene>
<name>A0AAE8Q5B2_9HYPH</name>
<sequence length="143" mass="16800">MPDTSPHRSWTMSQVSQKNTKPEMIVRRLVYGLGYRYRIHKRGLPGTPDLVFRSRKKVVFVHGCFWHGHADENCKFSRRPKSRAHYWEPKLARNAERDAINEERLRLDGWDVLVIWECQLRNSQVLAARISDFLGPTGNFVHS</sequence>
<dbReference type="Proteomes" id="UP000291892">
    <property type="component" value="Unassembled WGS sequence"/>
</dbReference>
<evidence type="ECO:0000256" key="4">
    <source>
        <dbReference type="ARBA" id="ARBA00022801"/>
    </source>
</evidence>
<protein>
    <recommendedName>
        <fullName evidence="6">Very short patch repair endonuclease</fullName>
        <ecNumber evidence="6">3.1.-.-</ecNumber>
    </recommendedName>
</protein>
<dbReference type="GO" id="GO:0016787">
    <property type="term" value="F:hydrolase activity"/>
    <property type="evidence" value="ECO:0007669"/>
    <property type="project" value="UniProtKB-KW"/>
</dbReference>
<dbReference type="Gene3D" id="3.40.960.10">
    <property type="entry name" value="VSR Endonuclease"/>
    <property type="match status" value="1"/>
</dbReference>
<accession>A0AAE8Q5B2</accession>
<keyword evidence="5 6" id="KW-0234">DNA repair</keyword>
<comment type="function">
    <text evidence="6">May nick specific sequences that contain T:G mispairs resulting from m5C-deamination.</text>
</comment>
<dbReference type="NCBIfam" id="TIGR00632">
    <property type="entry name" value="vsr"/>
    <property type="match status" value="1"/>
</dbReference>
<evidence type="ECO:0000256" key="5">
    <source>
        <dbReference type="ARBA" id="ARBA00023204"/>
    </source>
</evidence>
<keyword evidence="4 6" id="KW-0378">Hydrolase</keyword>
<evidence type="ECO:0000256" key="1">
    <source>
        <dbReference type="ARBA" id="ARBA00022722"/>
    </source>
</evidence>
<dbReference type="InterPro" id="IPR011335">
    <property type="entry name" value="Restrct_endonuc-II-like"/>
</dbReference>
<evidence type="ECO:0000256" key="6">
    <source>
        <dbReference type="PIRNR" id="PIRNR018267"/>
    </source>
</evidence>
<evidence type="ECO:0000313" key="7">
    <source>
        <dbReference type="EMBL" id="TBF02638.1"/>
    </source>
</evidence>
<comment type="caution">
    <text evidence="7">The sequence shown here is derived from an EMBL/GenBank/DDBJ whole genome shotgun (WGS) entry which is preliminary data.</text>
</comment>
<organism evidence="7 8">
    <name type="scientific">Rhizobium ruizarguesonis</name>
    <dbReference type="NCBI Taxonomy" id="2081791"/>
    <lineage>
        <taxon>Bacteria</taxon>
        <taxon>Pseudomonadati</taxon>
        <taxon>Pseudomonadota</taxon>
        <taxon>Alphaproteobacteria</taxon>
        <taxon>Hyphomicrobiales</taxon>
        <taxon>Rhizobiaceae</taxon>
        <taxon>Rhizobium/Agrobacterium group</taxon>
        <taxon>Rhizobium</taxon>
    </lineage>
</organism>
<comment type="similarity">
    <text evidence="6">Belongs to the vsr family.</text>
</comment>
<dbReference type="SUPFAM" id="SSF52980">
    <property type="entry name" value="Restriction endonuclease-like"/>
    <property type="match status" value="1"/>
</dbReference>
<keyword evidence="1 6" id="KW-0540">Nuclease</keyword>
<dbReference type="EC" id="3.1.-.-" evidence="6"/>
<dbReference type="Pfam" id="PF03852">
    <property type="entry name" value="Vsr"/>
    <property type="match status" value="1"/>
</dbReference>
<reference evidence="7 8" key="1">
    <citation type="submission" date="2019-02" db="EMBL/GenBank/DDBJ databases">
        <title>The genomic architecture of introgression among sibling species of bacteria.</title>
        <authorList>
            <person name="Cavassim M.I.A."/>
            <person name="Moeskjaer S."/>
            <person name="Moslemi C."/>
            <person name="Fields B."/>
            <person name="Bachmann A."/>
            <person name="Vilhjalmsson B."/>
            <person name="Schierup M.H."/>
            <person name="Young J.P.W."/>
            <person name="Andersen S.U."/>
        </authorList>
    </citation>
    <scope>NUCLEOTIDE SEQUENCE [LARGE SCALE GENOMIC DNA]</scope>
    <source>
        <strain evidence="7 8">SM42</strain>
    </source>
</reference>
<keyword evidence="2 6" id="KW-0255">Endonuclease</keyword>
<proteinExistence type="inferred from homology"/>
<dbReference type="GO" id="GO:0004519">
    <property type="term" value="F:endonuclease activity"/>
    <property type="evidence" value="ECO:0007669"/>
    <property type="project" value="UniProtKB-KW"/>
</dbReference>
<dbReference type="InterPro" id="IPR004603">
    <property type="entry name" value="DNA_mismatch_endonuc_vsr"/>
</dbReference>
<dbReference type="PIRSF" id="PIRSF018267">
    <property type="entry name" value="VSR_endonuc"/>
    <property type="match status" value="1"/>
</dbReference>
<dbReference type="EMBL" id="SIKX01000006">
    <property type="protein sequence ID" value="TBF02638.1"/>
    <property type="molecule type" value="Genomic_DNA"/>
</dbReference>
<dbReference type="GO" id="GO:0006298">
    <property type="term" value="P:mismatch repair"/>
    <property type="evidence" value="ECO:0007669"/>
    <property type="project" value="UniProtKB-UniRule"/>
</dbReference>
<keyword evidence="3 6" id="KW-0227">DNA damage</keyword>
<evidence type="ECO:0000256" key="2">
    <source>
        <dbReference type="ARBA" id="ARBA00022759"/>
    </source>
</evidence>